<comment type="catalytic activity">
    <reaction evidence="1">
        <text>ATP + protein L-histidine = ADP + protein N-phospho-L-histidine.</text>
        <dbReference type="EC" id="2.7.13.3"/>
    </reaction>
</comment>
<dbReference type="Pfam" id="PF02518">
    <property type="entry name" value="HATPase_c"/>
    <property type="match status" value="1"/>
</dbReference>
<evidence type="ECO:0000256" key="2">
    <source>
        <dbReference type="ARBA" id="ARBA00012438"/>
    </source>
</evidence>
<dbReference type="PANTHER" id="PTHR43065">
    <property type="entry name" value="SENSOR HISTIDINE KINASE"/>
    <property type="match status" value="1"/>
</dbReference>
<dbReference type="SUPFAM" id="SSF47384">
    <property type="entry name" value="Homodimeric domain of signal transducing histidine kinase"/>
    <property type="match status" value="1"/>
</dbReference>
<dbReference type="SMART" id="SM00387">
    <property type="entry name" value="HATPase_c"/>
    <property type="match status" value="1"/>
</dbReference>
<dbReference type="SMART" id="SM00388">
    <property type="entry name" value="HisKA"/>
    <property type="match status" value="1"/>
</dbReference>
<keyword evidence="4" id="KW-0175">Coiled coil</keyword>
<dbReference type="CDD" id="cd00082">
    <property type="entry name" value="HisKA"/>
    <property type="match status" value="1"/>
</dbReference>
<feature type="domain" description="Histidine kinase" evidence="5">
    <location>
        <begin position="308"/>
        <end position="550"/>
    </location>
</feature>
<dbReference type="PROSITE" id="PS50109">
    <property type="entry name" value="HIS_KIN"/>
    <property type="match status" value="1"/>
</dbReference>
<keyword evidence="7" id="KW-0808">Transferase</keyword>
<dbReference type="Proteomes" id="UP000077763">
    <property type="component" value="Unassembled WGS sequence"/>
</dbReference>
<dbReference type="SUPFAM" id="SSF55785">
    <property type="entry name" value="PYP-like sensor domain (PAS domain)"/>
    <property type="match status" value="2"/>
</dbReference>
<feature type="domain" description="PAS" evidence="6">
    <location>
        <begin position="125"/>
        <end position="179"/>
    </location>
</feature>
<name>A0A177M375_METMH</name>
<evidence type="ECO:0000256" key="4">
    <source>
        <dbReference type="SAM" id="Coils"/>
    </source>
</evidence>
<dbReference type="InterPro" id="IPR003594">
    <property type="entry name" value="HATPase_dom"/>
</dbReference>
<dbReference type="PANTHER" id="PTHR43065:SF50">
    <property type="entry name" value="HISTIDINE KINASE"/>
    <property type="match status" value="1"/>
</dbReference>
<evidence type="ECO:0000256" key="1">
    <source>
        <dbReference type="ARBA" id="ARBA00000085"/>
    </source>
</evidence>
<dbReference type="RefSeq" id="WP_064038033.1">
    <property type="nucleotide sequence ID" value="NZ_LUUH01000079.1"/>
</dbReference>
<dbReference type="PROSITE" id="PS50112">
    <property type="entry name" value="PAS"/>
    <property type="match status" value="1"/>
</dbReference>
<dbReference type="InterPro" id="IPR035965">
    <property type="entry name" value="PAS-like_dom_sf"/>
</dbReference>
<dbReference type="Gene3D" id="3.30.450.20">
    <property type="entry name" value="PAS domain"/>
    <property type="match status" value="2"/>
</dbReference>
<dbReference type="Pfam" id="PF12860">
    <property type="entry name" value="PAS_7"/>
    <property type="match status" value="1"/>
</dbReference>
<accession>A0A177M375</accession>
<feature type="coiled-coil region" evidence="4">
    <location>
        <begin position="237"/>
        <end position="289"/>
    </location>
</feature>
<dbReference type="SUPFAM" id="SSF55874">
    <property type="entry name" value="ATPase domain of HSP90 chaperone/DNA topoisomerase II/histidine kinase"/>
    <property type="match status" value="1"/>
</dbReference>
<dbReference type="EC" id="2.7.13.3" evidence="2"/>
<dbReference type="PRINTS" id="PR00344">
    <property type="entry name" value="BCTRLSENSOR"/>
</dbReference>
<dbReference type="EMBL" id="LUUH01000079">
    <property type="protein sequence ID" value="OAH99993.1"/>
    <property type="molecule type" value="Genomic_DNA"/>
</dbReference>
<dbReference type="NCBIfam" id="TIGR00229">
    <property type="entry name" value="sensory_box"/>
    <property type="match status" value="2"/>
</dbReference>
<dbReference type="InterPro" id="IPR036097">
    <property type="entry name" value="HisK_dim/P_sf"/>
</dbReference>
<comment type="caution">
    <text evidence="7">The sequence shown here is derived from an EMBL/GenBank/DDBJ whole genome shotgun (WGS) entry which is preliminary data.</text>
</comment>
<dbReference type="InterPro" id="IPR004358">
    <property type="entry name" value="Sig_transdc_His_kin-like_C"/>
</dbReference>
<organism evidence="7 8">
    <name type="scientific">Methylomonas methanica</name>
    <dbReference type="NCBI Taxonomy" id="421"/>
    <lineage>
        <taxon>Bacteria</taxon>
        <taxon>Pseudomonadati</taxon>
        <taxon>Pseudomonadota</taxon>
        <taxon>Gammaproteobacteria</taxon>
        <taxon>Methylococcales</taxon>
        <taxon>Methylococcaceae</taxon>
        <taxon>Methylomonas</taxon>
    </lineage>
</organism>
<dbReference type="InterPro" id="IPR005467">
    <property type="entry name" value="His_kinase_dom"/>
</dbReference>
<evidence type="ECO:0000259" key="6">
    <source>
        <dbReference type="PROSITE" id="PS50112"/>
    </source>
</evidence>
<dbReference type="Pfam" id="PF13426">
    <property type="entry name" value="PAS_9"/>
    <property type="match status" value="1"/>
</dbReference>
<evidence type="ECO:0000256" key="3">
    <source>
        <dbReference type="ARBA" id="ARBA00022553"/>
    </source>
</evidence>
<dbReference type="CDD" id="cd16943">
    <property type="entry name" value="HATPase_AtoS-like"/>
    <property type="match status" value="1"/>
</dbReference>
<dbReference type="InterPro" id="IPR036890">
    <property type="entry name" value="HATPase_C_sf"/>
</dbReference>
<dbReference type="InterPro" id="IPR003661">
    <property type="entry name" value="HisK_dim/P_dom"/>
</dbReference>
<dbReference type="InterPro" id="IPR000014">
    <property type="entry name" value="PAS"/>
</dbReference>
<proteinExistence type="predicted"/>
<evidence type="ECO:0000313" key="7">
    <source>
        <dbReference type="EMBL" id="OAH99993.1"/>
    </source>
</evidence>
<dbReference type="GO" id="GO:0000155">
    <property type="term" value="F:phosphorelay sensor kinase activity"/>
    <property type="evidence" value="ECO:0007669"/>
    <property type="project" value="InterPro"/>
</dbReference>
<protein>
    <recommendedName>
        <fullName evidence="2">histidine kinase</fullName>
        <ecNumber evidence="2">2.7.13.3</ecNumber>
    </recommendedName>
</protein>
<keyword evidence="3" id="KW-0597">Phosphoprotein</keyword>
<dbReference type="AlphaFoldDB" id="A0A177M375"/>
<reference evidence="8" key="1">
    <citation type="submission" date="2016-03" db="EMBL/GenBank/DDBJ databases">
        <authorList>
            <person name="Heylen K."/>
            <person name="De Vos P."/>
            <person name="Vekeman B."/>
        </authorList>
    </citation>
    <scope>NUCLEOTIDE SEQUENCE [LARGE SCALE GENOMIC DNA]</scope>
    <source>
        <strain evidence="8">R-45371</strain>
    </source>
</reference>
<dbReference type="Gene3D" id="1.10.287.130">
    <property type="match status" value="1"/>
</dbReference>
<evidence type="ECO:0000313" key="8">
    <source>
        <dbReference type="Proteomes" id="UP000077763"/>
    </source>
</evidence>
<gene>
    <name evidence="7" type="ORF">A1353_19955</name>
</gene>
<sequence length="550" mass="61893">MSSLEHLMIDYSQHMMLLVEPGELRIIIANKVVEKMLGYSEQELLTMAITNIESSLQDVFYWEDVRNGQYFDIETQDGLYQCADGSMLMVTKSVKVIQHEGSPLILIQATDVQNEHKAEDALAQILSQLRATLESTGNGILVIDWHGKIANMNRQFSSMWGISDDLLLEREEADILEFIAGLVVEPEALRVRLRELVGNTETEDILSLKDGRIFECRSRPQYLGEHIIGRVFGFNDITERKRAEEALRDSRDELEEQVHKRTASLQMANTQLLAEKARQEELIGQLEETQMQLLQSEKMASIGQLAAGVAHEINNPIGFVNSNLSTLQEYVDGMLRLLAAYERIEDTLVNEALQDITHLKQEIDIGYLRGDIGNLLAESLDGLQRVRRIVKDLKDFSHVGELEQQSANLESGLDSTLNVVWNEIKYKADVVKEYGGIPEVNCIASQLNQVFMNLLINAVQAIEDHGRITLRTGHDEKNVWVEVEDTGKGIRPEQLGKIFDPFFTTKSVGMGTGLGLSLSYGIVKKHNGRIEVKSELGKGTCFRVLLPRTS</sequence>
<dbReference type="SMART" id="SM00091">
    <property type="entry name" value="PAS"/>
    <property type="match status" value="2"/>
</dbReference>
<dbReference type="Gene3D" id="3.30.565.10">
    <property type="entry name" value="Histidine kinase-like ATPase, C-terminal domain"/>
    <property type="match status" value="1"/>
</dbReference>
<evidence type="ECO:0000259" key="5">
    <source>
        <dbReference type="PROSITE" id="PS50109"/>
    </source>
</evidence>
<keyword evidence="7" id="KW-0418">Kinase</keyword>